<keyword evidence="1" id="KW-0472">Membrane</keyword>
<sequence>MSSHEHDVQRINHLYIVVNFIFSLLLINHVKGVIFWQIIAFREIWQKVII</sequence>
<organism evidence="2">
    <name type="scientific">Rhizophora mucronata</name>
    <name type="common">Asiatic mangrove</name>
    <dbReference type="NCBI Taxonomy" id="61149"/>
    <lineage>
        <taxon>Eukaryota</taxon>
        <taxon>Viridiplantae</taxon>
        <taxon>Streptophyta</taxon>
        <taxon>Embryophyta</taxon>
        <taxon>Tracheophyta</taxon>
        <taxon>Spermatophyta</taxon>
        <taxon>Magnoliopsida</taxon>
        <taxon>eudicotyledons</taxon>
        <taxon>Gunneridae</taxon>
        <taxon>Pentapetalae</taxon>
        <taxon>rosids</taxon>
        <taxon>fabids</taxon>
        <taxon>Malpighiales</taxon>
        <taxon>Rhizophoraceae</taxon>
        <taxon>Rhizophora</taxon>
    </lineage>
</organism>
<feature type="transmembrane region" description="Helical" evidence="1">
    <location>
        <begin position="20"/>
        <end position="41"/>
    </location>
</feature>
<reference evidence="2" key="1">
    <citation type="submission" date="2018-02" db="EMBL/GenBank/DDBJ databases">
        <title>Rhizophora mucronata_Transcriptome.</title>
        <authorList>
            <person name="Meera S.P."/>
            <person name="Sreeshan A."/>
            <person name="Augustine A."/>
        </authorList>
    </citation>
    <scope>NUCLEOTIDE SEQUENCE</scope>
    <source>
        <tissue evidence="2">Leaf</tissue>
    </source>
</reference>
<evidence type="ECO:0000313" key="2">
    <source>
        <dbReference type="EMBL" id="MBX65876.1"/>
    </source>
</evidence>
<accession>A0A2P2QG06</accession>
<name>A0A2P2QG06_RHIMU</name>
<dbReference type="EMBL" id="GGEC01085392">
    <property type="protein sequence ID" value="MBX65876.1"/>
    <property type="molecule type" value="Transcribed_RNA"/>
</dbReference>
<proteinExistence type="predicted"/>
<protein>
    <submittedName>
        <fullName evidence="2">Uncharacterized protein</fullName>
    </submittedName>
</protein>
<dbReference type="AlphaFoldDB" id="A0A2P2QG06"/>
<keyword evidence="1" id="KW-1133">Transmembrane helix</keyword>
<keyword evidence="1" id="KW-0812">Transmembrane</keyword>
<evidence type="ECO:0000256" key="1">
    <source>
        <dbReference type="SAM" id="Phobius"/>
    </source>
</evidence>